<dbReference type="Pfam" id="PF03239">
    <property type="entry name" value="FTR1"/>
    <property type="match status" value="1"/>
</dbReference>
<feature type="transmembrane region" description="Helical" evidence="7">
    <location>
        <begin position="530"/>
        <end position="554"/>
    </location>
</feature>
<protein>
    <submittedName>
        <fullName evidence="8">Iron permease</fullName>
    </submittedName>
</protein>
<feature type="transmembrane region" description="Helical" evidence="7">
    <location>
        <begin position="498"/>
        <end position="518"/>
    </location>
</feature>
<reference evidence="8" key="1">
    <citation type="journal article" date="2014" name="Int. J. Syst. Evol. Microbiol.">
        <title>Complete genome sequence of Corynebacterium casei LMG S-19264T (=DSM 44701T), isolated from a smear-ripened cheese.</title>
        <authorList>
            <consortium name="US DOE Joint Genome Institute (JGI-PGF)"/>
            <person name="Walter F."/>
            <person name="Albersmeier A."/>
            <person name="Kalinowski J."/>
            <person name="Ruckert C."/>
        </authorList>
    </citation>
    <scope>NUCLEOTIDE SEQUENCE</scope>
    <source>
        <strain evidence="8">CCM 8606</strain>
    </source>
</reference>
<feature type="transmembrane region" description="Helical" evidence="7">
    <location>
        <begin position="12"/>
        <end position="35"/>
    </location>
</feature>
<comment type="caution">
    <text evidence="8">The sequence shown here is derived from an EMBL/GenBank/DDBJ whole genome shotgun (WGS) entry which is preliminary data.</text>
</comment>
<accession>A0A8J3EYW1</accession>
<dbReference type="PANTHER" id="PTHR31632">
    <property type="entry name" value="IRON TRANSPORTER FTH1"/>
    <property type="match status" value="1"/>
</dbReference>
<dbReference type="EMBL" id="BMDH01000002">
    <property type="protein sequence ID" value="GGI14329.1"/>
    <property type="molecule type" value="Genomic_DNA"/>
</dbReference>
<evidence type="ECO:0000313" key="8">
    <source>
        <dbReference type="EMBL" id="GGI14329.1"/>
    </source>
</evidence>
<feature type="transmembrane region" description="Helical" evidence="7">
    <location>
        <begin position="407"/>
        <end position="428"/>
    </location>
</feature>
<reference evidence="8" key="2">
    <citation type="submission" date="2020-09" db="EMBL/GenBank/DDBJ databases">
        <authorList>
            <person name="Sun Q."/>
            <person name="Sedlacek I."/>
        </authorList>
    </citation>
    <scope>NUCLEOTIDE SEQUENCE</scope>
    <source>
        <strain evidence="8">CCM 8606</strain>
    </source>
</reference>
<name>A0A8J3EYW1_9BIFI</name>
<feature type="transmembrane region" description="Helical" evidence="7">
    <location>
        <begin position="372"/>
        <end position="395"/>
    </location>
</feature>
<keyword evidence="5 7" id="KW-0472">Membrane</keyword>
<comment type="similarity">
    <text evidence="2">Belongs to the oxidase-dependent Fe transporter (OFeT) (TC 9.A.10.1) family.</text>
</comment>
<dbReference type="Proteomes" id="UP000619536">
    <property type="component" value="Unassembled WGS sequence"/>
</dbReference>
<comment type="subcellular location">
    <subcellularLocation>
        <location evidence="1">Membrane</location>
        <topology evidence="1">Multi-pass membrane protein</topology>
    </subcellularLocation>
</comment>
<feature type="compositionally biased region" description="Polar residues" evidence="6">
    <location>
        <begin position="54"/>
        <end position="72"/>
    </location>
</feature>
<feature type="transmembrane region" description="Helical" evidence="7">
    <location>
        <begin position="459"/>
        <end position="478"/>
    </location>
</feature>
<dbReference type="PANTHER" id="PTHR31632:SF2">
    <property type="entry name" value="PLASMA MEMBRANE IRON PERMEASE"/>
    <property type="match status" value="1"/>
</dbReference>
<proteinExistence type="inferred from homology"/>
<gene>
    <name evidence="8" type="ORF">GCM10007377_10390</name>
</gene>
<evidence type="ECO:0000313" key="9">
    <source>
        <dbReference type="Proteomes" id="UP000619536"/>
    </source>
</evidence>
<evidence type="ECO:0000256" key="3">
    <source>
        <dbReference type="ARBA" id="ARBA00022692"/>
    </source>
</evidence>
<organism evidence="8 9">
    <name type="scientific">Galliscardovia ingluviei</name>
    <dbReference type="NCBI Taxonomy" id="1769422"/>
    <lineage>
        <taxon>Bacteria</taxon>
        <taxon>Bacillati</taxon>
        <taxon>Actinomycetota</taxon>
        <taxon>Actinomycetes</taxon>
        <taxon>Bifidobacteriales</taxon>
        <taxon>Bifidobacteriaceae</taxon>
        <taxon>Galliscardovia</taxon>
    </lineage>
</organism>
<feature type="region of interest" description="Disordered" evidence="6">
    <location>
        <begin position="51"/>
        <end position="72"/>
    </location>
</feature>
<evidence type="ECO:0000256" key="5">
    <source>
        <dbReference type="ARBA" id="ARBA00023136"/>
    </source>
</evidence>
<keyword evidence="3 7" id="KW-0812">Transmembrane</keyword>
<evidence type="ECO:0000256" key="1">
    <source>
        <dbReference type="ARBA" id="ARBA00004141"/>
    </source>
</evidence>
<evidence type="ECO:0000256" key="6">
    <source>
        <dbReference type="SAM" id="MobiDB-lite"/>
    </source>
</evidence>
<keyword evidence="9" id="KW-1185">Reference proteome</keyword>
<dbReference type="InterPro" id="IPR004923">
    <property type="entry name" value="FTR1/Fip1/EfeU"/>
</dbReference>
<dbReference type="RefSeq" id="WP_229714774.1">
    <property type="nucleotide sequence ID" value="NZ_BMDH01000002.1"/>
</dbReference>
<evidence type="ECO:0000256" key="7">
    <source>
        <dbReference type="SAM" id="Phobius"/>
    </source>
</evidence>
<feature type="transmembrane region" description="Helical" evidence="7">
    <location>
        <begin position="582"/>
        <end position="601"/>
    </location>
</feature>
<keyword evidence="4 7" id="KW-1133">Transmembrane helix</keyword>
<evidence type="ECO:0000256" key="2">
    <source>
        <dbReference type="ARBA" id="ARBA00008333"/>
    </source>
</evidence>
<dbReference type="AlphaFoldDB" id="A0A8J3EYW1"/>
<sequence length="613" mass="65853">MGQCQRKLTQHLYALGALLALLVLIVGILPMGAYAQEQSATTSAASVSKDGLASAQQSNQSKQTAQSKKSDQSISATASDYDSWSALVDQIVAQLQAALKQYQAKDFAGAASDIRSTRNVLYVASNLGQVVQTRISAEQNQSIQQLFTSAQTQARTANQDEVLQTTVTNLCNTLRTVAATLDAQSDLANPRDYAKARAEQTAQERKALDAAKVNHNAGKGEQTWSQIAEQMNTILGKALKDAQAGNGKAGAQGVNNAYYQYYEKLGFEKNVMNAISGSRVSLVESTFKEARKAMNAGDTKAAQQHIASLKTMLVQDAQELDQGAGEHGNTVMRWITSTFGQAFLILIREGLEALLVVTAIVAYLVKTNNRKLIRWIYLGVLAGLAGAGLVAVVFMQLFGGSGPQQEILEGVCALVAMVMLLYTSNWMLGKASVASWNRYIREKTQSAVAQAKTQVEQGALSFSAIASLALLSFLAVFREGAETVIFYESVYGMTRDSAGMWAGAIAASIVLLVIFVLLRFTSVQIPIGPFFTITSVLLSVLVVVFAGGGVHALIEGDVLPGIYLAGVPTSDWLGVYPYAETLIAQAIAVAVVIGLFIYEFYKQRAIRAQEYTN</sequence>
<dbReference type="GO" id="GO:0015093">
    <property type="term" value="F:ferrous iron transmembrane transporter activity"/>
    <property type="evidence" value="ECO:0007669"/>
    <property type="project" value="TreeGrafter"/>
</dbReference>
<dbReference type="GO" id="GO:0033573">
    <property type="term" value="C:high-affinity iron permease complex"/>
    <property type="evidence" value="ECO:0007669"/>
    <property type="project" value="InterPro"/>
</dbReference>
<evidence type="ECO:0000256" key="4">
    <source>
        <dbReference type="ARBA" id="ARBA00022989"/>
    </source>
</evidence>
<feature type="transmembrane region" description="Helical" evidence="7">
    <location>
        <begin position="342"/>
        <end position="365"/>
    </location>
</feature>